<dbReference type="PRINTS" id="PR00249">
    <property type="entry name" value="GPCRSECRETIN"/>
</dbReference>
<dbReference type="PROSITE" id="PS50261">
    <property type="entry name" value="G_PROTEIN_RECEP_F2_4"/>
    <property type="match status" value="1"/>
</dbReference>
<evidence type="ECO:0000256" key="2">
    <source>
        <dbReference type="ARBA" id="ARBA00022692"/>
    </source>
</evidence>
<evidence type="ECO:0000256" key="4">
    <source>
        <dbReference type="ARBA" id="ARBA00023136"/>
    </source>
</evidence>
<keyword evidence="3 6" id="KW-1133">Transmembrane helix</keyword>
<dbReference type="SUPFAM" id="SSF81321">
    <property type="entry name" value="Family A G protein-coupled receptor-like"/>
    <property type="match status" value="1"/>
</dbReference>
<organism evidence="8 9">
    <name type="scientific">Candidula unifasciata</name>
    <dbReference type="NCBI Taxonomy" id="100452"/>
    <lineage>
        <taxon>Eukaryota</taxon>
        <taxon>Metazoa</taxon>
        <taxon>Spiralia</taxon>
        <taxon>Lophotrochozoa</taxon>
        <taxon>Mollusca</taxon>
        <taxon>Gastropoda</taxon>
        <taxon>Heterobranchia</taxon>
        <taxon>Euthyneura</taxon>
        <taxon>Panpulmonata</taxon>
        <taxon>Eupulmonata</taxon>
        <taxon>Stylommatophora</taxon>
        <taxon>Helicina</taxon>
        <taxon>Helicoidea</taxon>
        <taxon>Geomitridae</taxon>
        <taxon>Candidula</taxon>
    </lineage>
</organism>
<evidence type="ECO:0000313" key="8">
    <source>
        <dbReference type="EMBL" id="CAG5129564.1"/>
    </source>
</evidence>
<evidence type="ECO:0000256" key="6">
    <source>
        <dbReference type="SAM" id="Phobius"/>
    </source>
</evidence>
<evidence type="ECO:0000256" key="5">
    <source>
        <dbReference type="SAM" id="MobiDB-lite"/>
    </source>
</evidence>
<dbReference type="Gene3D" id="1.20.1070.10">
    <property type="entry name" value="Rhodopsin 7-helix transmembrane proteins"/>
    <property type="match status" value="1"/>
</dbReference>
<proteinExistence type="predicted"/>
<dbReference type="InterPro" id="IPR000832">
    <property type="entry name" value="GPCR_2_secretin-like"/>
</dbReference>
<feature type="transmembrane region" description="Helical" evidence="6">
    <location>
        <begin position="140"/>
        <end position="165"/>
    </location>
</feature>
<feature type="non-terminal residue" evidence="8">
    <location>
        <position position="364"/>
    </location>
</feature>
<feature type="transmembrane region" description="Helical" evidence="6">
    <location>
        <begin position="186"/>
        <end position="210"/>
    </location>
</feature>
<dbReference type="InterPro" id="IPR050332">
    <property type="entry name" value="GPCR_2"/>
</dbReference>
<reference evidence="8" key="1">
    <citation type="submission" date="2021-04" db="EMBL/GenBank/DDBJ databases">
        <authorList>
            <consortium name="Molecular Ecology Group"/>
        </authorList>
    </citation>
    <scope>NUCLEOTIDE SEQUENCE</scope>
</reference>
<evidence type="ECO:0000256" key="3">
    <source>
        <dbReference type="ARBA" id="ARBA00022989"/>
    </source>
</evidence>
<name>A0A8S3ZJ13_9EUPU</name>
<dbReference type="AlphaFoldDB" id="A0A8S3ZJ13"/>
<comment type="subcellular location">
    <subcellularLocation>
        <location evidence="1">Membrane</location>
        <topology evidence="1">Multi-pass membrane protein</topology>
    </subcellularLocation>
</comment>
<feature type="transmembrane region" description="Helical" evidence="6">
    <location>
        <begin position="222"/>
        <end position="239"/>
    </location>
</feature>
<feature type="region of interest" description="Disordered" evidence="5">
    <location>
        <begin position="277"/>
        <end position="303"/>
    </location>
</feature>
<keyword evidence="2 6" id="KW-0812">Transmembrane</keyword>
<evidence type="ECO:0000259" key="7">
    <source>
        <dbReference type="PROSITE" id="PS50261"/>
    </source>
</evidence>
<feature type="domain" description="G-protein coupled receptors family 2 profile 2" evidence="7">
    <location>
        <begin position="1"/>
        <end position="240"/>
    </location>
</feature>
<gene>
    <name evidence="8" type="ORF">CUNI_LOCUS15122</name>
</gene>
<comment type="caution">
    <text evidence="8">The sequence shown here is derived from an EMBL/GenBank/DDBJ whole genome shotgun (WGS) entry which is preliminary data.</text>
</comment>
<keyword evidence="4 6" id="KW-0472">Membrane</keyword>
<dbReference type="PROSITE" id="PS00650">
    <property type="entry name" value="G_PROTEIN_RECEP_F2_2"/>
    <property type="match status" value="1"/>
</dbReference>
<dbReference type="GO" id="GO:0005886">
    <property type="term" value="C:plasma membrane"/>
    <property type="evidence" value="ECO:0007669"/>
    <property type="project" value="TreeGrafter"/>
</dbReference>
<feature type="transmembrane region" description="Helical" evidence="6">
    <location>
        <begin position="66"/>
        <end position="89"/>
    </location>
</feature>
<dbReference type="Pfam" id="PF00002">
    <property type="entry name" value="7tm_2"/>
    <property type="match status" value="1"/>
</dbReference>
<evidence type="ECO:0000256" key="1">
    <source>
        <dbReference type="ARBA" id="ARBA00004141"/>
    </source>
</evidence>
<keyword evidence="9" id="KW-1185">Reference proteome</keyword>
<evidence type="ECO:0000313" key="9">
    <source>
        <dbReference type="Proteomes" id="UP000678393"/>
    </source>
</evidence>
<dbReference type="GO" id="GO:0007166">
    <property type="term" value="P:cell surface receptor signaling pathway"/>
    <property type="evidence" value="ECO:0007669"/>
    <property type="project" value="InterPro"/>
</dbReference>
<protein>
    <recommendedName>
        <fullName evidence="7">G-protein coupled receptors family 2 profile 2 domain-containing protein</fullName>
    </recommendedName>
</protein>
<dbReference type="GO" id="GO:0008528">
    <property type="term" value="F:G protein-coupled peptide receptor activity"/>
    <property type="evidence" value="ECO:0007669"/>
    <property type="project" value="TreeGrafter"/>
</dbReference>
<dbReference type="GO" id="GO:0007188">
    <property type="term" value="P:adenylate cyclase-modulating G protein-coupled receptor signaling pathway"/>
    <property type="evidence" value="ECO:0007669"/>
    <property type="project" value="TreeGrafter"/>
</dbReference>
<dbReference type="InterPro" id="IPR017981">
    <property type="entry name" value="GPCR_2-like_7TM"/>
</dbReference>
<dbReference type="GO" id="GO:0017046">
    <property type="term" value="F:peptide hormone binding"/>
    <property type="evidence" value="ECO:0007669"/>
    <property type="project" value="TreeGrafter"/>
</dbReference>
<sequence>LKSKSNTLHLNLFLAFILRASFSFAHRILFVNGLGLKMDLEKKSDGTYAFNHQGLHWQCRLLQTSFMYTICASQMWIFVEGLYLHMLIYRTLSTESNGVRPYIILGWVLPLAVVLPWVFVKALVDNTLCWNVTSNHLYIWILHGPMLATVLLNFVFFLNISRVLCSRVRSSQRHMGRSKYRHLVKFIIVLVPLFGVFYIIITLAFPLGYASRFDIKQMYVEQTYNAFQGLILALLFCFLNKEVHSEIKRIWWRRRTRKRDSVFTRSYVLSSFKRNTSNTQTSFSSNQPPRAAARLPSTDSSDSVQPSWCGRACVTLMRCLGREEEPSHYTNKINAATISENDSFYLATQNYKNDHAEMKMKEGL</sequence>
<dbReference type="EMBL" id="CAJHNH020003562">
    <property type="protein sequence ID" value="CAG5129564.1"/>
    <property type="molecule type" value="Genomic_DNA"/>
</dbReference>
<dbReference type="Proteomes" id="UP000678393">
    <property type="component" value="Unassembled WGS sequence"/>
</dbReference>
<accession>A0A8S3ZJ13</accession>
<feature type="transmembrane region" description="Helical" evidence="6">
    <location>
        <begin position="101"/>
        <end position="120"/>
    </location>
</feature>
<dbReference type="PANTHER" id="PTHR45620:SF1">
    <property type="entry name" value="G-PROTEIN COUPLED RECEPTORS FAMILY 2 PROFILE 2 DOMAIN-CONTAINING PROTEIN"/>
    <property type="match status" value="1"/>
</dbReference>
<dbReference type="PANTHER" id="PTHR45620">
    <property type="entry name" value="PDF RECEPTOR-LIKE PROTEIN-RELATED"/>
    <property type="match status" value="1"/>
</dbReference>
<dbReference type="InterPro" id="IPR017983">
    <property type="entry name" value="GPCR_2_secretin-like_CS"/>
</dbReference>
<dbReference type="OrthoDB" id="16753at2759"/>
<feature type="compositionally biased region" description="Low complexity" evidence="5">
    <location>
        <begin position="277"/>
        <end position="287"/>
    </location>
</feature>